<dbReference type="Gene3D" id="3.40.50.1240">
    <property type="entry name" value="Phosphoglycerate mutase-like"/>
    <property type="match status" value="1"/>
</dbReference>
<evidence type="ECO:0000313" key="1">
    <source>
        <dbReference type="EMBL" id="RRJ85653.1"/>
    </source>
</evidence>
<name>A0A3P3VYB0_9MICO</name>
<sequence>MTRTLYVMRHAKSSWSTGHADHQRPLNGRGRREAPLAGAYLATRAPIDQVLSSTSTRTRETWAAAEEGGAEANEVNFYQQMYNGRAEDHLELLRELPSETQSALILAHFPGVLEIVRGLAVRDDHPGWPSLDENFPTSAIAVLEFDGEWESLGPGDAKLIDYVIPRDN</sequence>
<dbReference type="InterPro" id="IPR013078">
    <property type="entry name" value="His_Pase_superF_clade-1"/>
</dbReference>
<dbReference type="RefSeq" id="WP_124973942.1">
    <property type="nucleotide sequence ID" value="NZ_RQVS01000022.1"/>
</dbReference>
<dbReference type="CDD" id="cd07040">
    <property type="entry name" value="HP"/>
    <property type="match status" value="1"/>
</dbReference>
<keyword evidence="2" id="KW-1185">Reference proteome</keyword>
<dbReference type="SMART" id="SM00855">
    <property type="entry name" value="PGAM"/>
    <property type="match status" value="1"/>
</dbReference>
<dbReference type="AlphaFoldDB" id="A0A3P3VYB0"/>
<protein>
    <submittedName>
        <fullName evidence="1">Histidine phosphatase family protein</fullName>
    </submittedName>
</protein>
<dbReference type="InterPro" id="IPR029033">
    <property type="entry name" value="His_PPase_superfam"/>
</dbReference>
<dbReference type="Pfam" id="PF00300">
    <property type="entry name" value="His_Phos_1"/>
    <property type="match status" value="1"/>
</dbReference>
<evidence type="ECO:0000313" key="2">
    <source>
        <dbReference type="Proteomes" id="UP000274391"/>
    </source>
</evidence>
<dbReference type="PANTHER" id="PTHR47623:SF1">
    <property type="entry name" value="OS09G0287300 PROTEIN"/>
    <property type="match status" value="1"/>
</dbReference>
<dbReference type="SUPFAM" id="SSF53254">
    <property type="entry name" value="Phosphoglycerate mutase-like"/>
    <property type="match status" value="1"/>
</dbReference>
<gene>
    <name evidence="1" type="ORF">EG850_12385</name>
</gene>
<dbReference type="EMBL" id="RQVS01000022">
    <property type="protein sequence ID" value="RRJ85653.1"/>
    <property type="molecule type" value="Genomic_DNA"/>
</dbReference>
<organism evidence="1 2">
    <name type="scientific">Gulosibacter macacae</name>
    <dbReference type="NCBI Taxonomy" id="2488791"/>
    <lineage>
        <taxon>Bacteria</taxon>
        <taxon>Bacillati</taxon>
        <taxon>Actinomycetota</taxon>
        <taxon>Actinomycetes</taxon>
        <taxon>Micrococcales</taxon>
        <taxon>Microbacteriaceae</taxon>
        <taxon>Gulosibacter</taxon>
    </lineage>
</organism>
<accession>A0A3P3VYB0</accession>
<dbReference type="OrthoDB" id="9810154at2"/>
<dbReference type="Proteomes" id="UP000274391">
    <property type="component" value="Unassembled WGS sequence"/>
</dbReference>
<proteinExistence type="predicted"/>
<comment type="caution">
    <text evidence="1">The sequence shown here is derived from an EMBL/GenBank/DDBJ whole genome shotgun (WGS) entry which is preliminary data.</text>
</comment>
<reference evidence="1 2" key="1">
    <citation type="submission" date="2018-11" db="EMBL/GenBank/DDBJ databases">
        <title>YIM 102482-1 draft genome.</title>
        <authorList>
            <person name="Li G."/>
            <person name="Jiang Y."/>
        </authorList>
    </citation>
    <scope>NUCLEOTIDE SEQUENCE [LARGE SCALE GENOMIC DNA]</scope>
    <source>
        <strain evidence="1 2">YIM 102482-1</strain>
    </source>
</reference>
<dbReference type="PANTHER" id="PTHR47623">
    <property type="entry name" value="OS09G0287300 PROTEIN"/>
    <property type="match status" value="1"/>
</dbReference>